<organism evidence="1">
    <name type="scientific">marine sediment metagenome</name>
    <dbReference type="NCBI Taxonomy" id="412755"/>
    <lineage>
        <taxon>unclassified sequences</taxon>
        <taxon>metagenomes</taxon>
        <taxon>ecological metagenomes</taxon>
    </lineage>
</organism>
<feature type="non-terminal residue" evidence="1">
    <location>
        <position position="1"/>
    </location>
</feature>
<name>A0A0F9GDR6_9ZZZZ</name>
<dbReference type="AlphaFoldDB" id="A0A0F9GDR6"/>
<proteinExistence type="predicted"/>
<evidence type="ECO:0000313" key="1">
    <source>
        <dbReference type="EMBL" id="KKL61287.1"/>
    </source>
</evidence>
<comment type="caution">
    <text evidence="1">The sequence shown here is derived from an EMBL/GenBank/DDBJ whole genome shotgun (WGS) entry which is preliminary data.</text>
</comment>
<sequence>PDSATPKTLLNSIPAAQDLDREFRTLFDALQIFHEETEPRGRMVAEVFGYLNLVRKAPSTACSKGLELMGDALILAMEARNFCKAGGEIIFVETVAMMRDRAEASSPGS</sequence>
<dbReference type="EMBL" id="LAZR01028865">
    <property type="protein sequence ID" value="KKL61287.1"/>
    <property type="molecule type" value="Genomic_DNA"/>
</dbReference>
<gene>
    <name evidence="1" type="ORF">LCGC14_2196830</name>
</gene>
<protein>
    <submittedName>
        <fullName evidence="1">Uncharacterized protein</fullName>
    </submittedName>
</protein>
<reference evidence="1" key="1">
    <citation type="journal article" date="2015" name="Nature">
        <title>Complex archaea that bridge the gap between prokaryotes and eukaryotes.</title>
        <authorList>
            <person name="Spang A."/>
            <person name="Saw J.H."/>
            <person name="Jorgensen S.L."/>
            <person name="Zaremba-Niedzwiedzka K."/>
            <person name="Martijn J."/>
            <person name="Lind A.E."/>
            <person name="van Eijk R."/>
            <person name="Schleper C."/>
            <person name="Guy L."/>
            <person name="Ettema T.J."/>
        </authorList>
    </citation>
    <scope>NUCLEOTIDE SEQUENCE</scope>
</reference>
<accession>A0A0F9GDR6</accession>